<dbReference type="Proteomes" id="UP001172673">
    <property type="component" value="Unassembled WGS sequence"/>
</dbReference>
<feature type="domain" description="NADP-dependent oxidoreductase" evidence="3">
    <location>
        <begin position="24"/>
        <end position="304"/>
    </location>
</feature>
<reference evidence="4" key="1">
    <citation type="submission" date="2022-10" db="EMBL/GenBank/DDBJ databases">
        <title>Culturing micro-colonial fungi from biological soil crusts in the Mojave desert and describing Neophaeococcomyces mojavensis, and introducing the new genera and species Taxawa tesnikishii.</title>
        <authorList>
            <person name="Kurbessoian T."/>
            <person name="Stajich J.E."/>
        </authorList>
    </citation>
    <scope>NUCLEOTIDE SEQUENCE</scope>
    <source>
        <strain evidence="4">TK_41</strain>
    </source>
</reference>
<comment type="similarity">
    <text evidence="2">Belongs to the aldo/keto reductase family. Aldo/keto reductase 2 subfamily.</text>
</comment>
<protein>
    <recommendedName>
        <fullName evidence="3">NADP-dependent oxidoreductase domain-containing protein</fullName>
    </recommendedName>
</protein>
<keyword evidence="1" id="KW-0560">Oxidoreductase</keyword>
<evidence type="ECO:0000313" key="4">
    <source>
        <dbReference type="EMBL" id="KAJ9603718.1"/>
    </source>
</evidence>
<dbReference type="CDD" id="cd19075">
    <property type="entry name" value="AKR_AKR7A1-5"/>
    <property type="match status" value="1"/>
</dbReference>
<dbReference type="AlphaFoldDB" id="A0AA38WZ20"/>
<evidence type="ECO:0000259" key="3">
    <source>
        <dbReference type="Pfam" id="PF00248"/>
    </source>
</evidence>
<dbReference type="InterPro" id="IPR050523">
    <property type="entry name" value="AKR_Detox_Biosynth"/>
</dbReference>
<name>A0AA38WZ20_9EURO</name>
<dbReference type="InterPro" id="IPR023210">
    <property type="entry name" value="NADP_OxRdtase_dom"/>
</dbReference>
<gene>
    <name evidence="4" type="ORF">H2200_011904</name>
</gene>
<dbReference type="InterPro" id="IPR036812">
    <property type="entry name" value="NAD(P)_OxRdtase_dom_sf"/>
</dbReference>
<comment type="caution">
    <text evidence="4">The sequence shown here is derived from an EMBL/GenBank/DDBJ whole genome shotgun (WGS) entry which is preliminary data.</text>
</comment>
<evidence type="ECO:0000313" key="5">
    <source>
        <dbReference type="Proteomes" id="UP001172673"/>
    </source>
</evidence>
<dbReference type="GO" id="GO:0016491">
    <property type="term" value="F:oxidoreductase activity"/>
    <property type="evidence" value="ECO:0007669"/>
    <property type="project" value="UniProtKB-KW"/>
</dbReference>
<dbReference type="InterPro" id="IPR020471">
    <property type="entry name" value="AKR"/>
</dbReference>
<dbReference type="EMBL" id="JAPDRK010000021">
    <property type="protein sequence ID" value="KAJ9603718.1"/>
    <property type="molecule type" value="Genomic_DNA"/>
</dbReference>
<proteinExistence type="inferred from homology"/>
<evidence type="ECO:0000256" key="1">
    <source>
        <dbReference type="ARBA" id="ARBA00023002"/>
    </source>
</evidence>
<dbReference type="Gene3D" id="3.20.20.100">
    <property type="entry name" value="NADP-dependent oxidoreductase domain"/>
    <property type="match status" value="1"/>
</dbReference>
<dbReference type="Pfam" id="PF00248">
    <property type="entry name" value="Aldo_ket_red"/>
    <property type="match status" value="1"/>
</dbReference>
<evidence type="ECO:0000256" key="2">
    <source>
        <dbReference type="ARBA" id="ARBA00038157"/>
    </source>
</evidence>
<sequence>MSPEPQVSIALGTDAWTAEGIPLQNELVDILRRYGVDTLDTARVYGNGASETAIGLMGVTKDFGITTKLPGGFGCDGSTREGIPKYAKESLEALGVDKVTTYLIHAPNPMVPITETLDALQGLYEEGRFEKLGLSNFTAAQVQEAYAYAKSKGYVLPTVFQGMYSLVARNHESTLFPTLRELGISIQAYSPVAAGFLVKTEDDIIQGKGRWDPSTPFGKVLNRNYNRPSLLEFLRDFTHLSKSTGIGQVELAYRWVRYNSALRADLEDMVIVGASKPEQLEQTLRGLEQGPLEDSIVEKLEAMWKKIEQDAPEDNYVTVMGLLSEGAISF</sequence>
<dbReference type="PRINTS" id="PR00069">
    <property type="entry name" value="ALDKETRDTASE"/>
</dbReference>
<accession>A0AA38WZ20</accession>
<dbReference type="PANTHER" id="PTHR43364">
    <property type="entry name" value="NADH-SPECIFIC METHYLGLYOXAL REDUCTASE-RELATED"/>
    <property type="match status" value="1"/>
</dbReference>
<dbReference type="PANTHER" id="PTHR43364:SF4">
    <property type="entry name" value="NAD(P)-LINKED OXIDOREDUCTASE SUPERFAMILY PROTEIN"/>
    <property type="match status" value="1"/>
</dbReference>
<organism evidence="4 5">
    <name type="scientific">Cladophialophora chaetospira</name>
    <dbReference type="NCBI Taxonomy" id="386627"/>
    <lineage>
        <taxon>Eukaryota</taxon>
        <taxon>Fungi</taxon>
        <taxon>Dikarya</taxon>
        <taxon>Ascomycota</taxon>
        <taxon>Pezizomycotina</taxon>
        <taxon>Eurotiomycetes</taxon>
        <taxon>Chaetothyriomycetidae</taxon>
        <taxon>Chaetothyriales</taxon>
        <taxon>Herpotrichiellaceae</taxon>
        <taxon>Cladophialophora</taxon>
    </lineage>
</organism>
<keyword evidence="5" id="KW-1185">Reference proteome</keyword>
<dbReference type="SUPFAM" id="SSF51430">
    <property type="entry name" value="NAD(P)-linked oxidoreductase"/>
    <property type="match status" value="1"/>
</dbReference>